<name>A0ABP8KMR8_9MICO</name>
<sequence>MGDRCAPLESRKGGAGRSASRYNLTVTDLWTDPEWLAGAQAWVDEQTAALGLERTGDAEQPHVRVWSTVLRVPTTTGPVWFKANHGPLRHEAALVTLLADRVPDRVEPLLAADLDRGWMLMRDAGQRMRELVVVEASLERWHPVLDSVARISIAMEDDVDALLAMGVPDLRLATLPARYAALVEEVDAAPPFRAATGRVAELCERLAAYGIRDSVQHDDLHDGQVFVRAGRHWVVDWGDACVSHPFFVLAVALEGQIAFGLDDVESSVDTGPFRDSFLAPYAAAHPDLSHADLVEASRLATRLGWAARAVNGHLPADPESTRRRLEMFLDGRVGH</sequence>
<comment type="caution">
    <text evidence="1">The sequence shown here is derived from an EMBL/GenBank/DDBJ whole genome shotgun (WGS) entry which is preliminary data.</text>
</comment>
<dbReference type="Proteomes" id="UP001500945">
    <property type="component" value="Unassembled WGS sequence"/>
</dbReference>
<dbReference type="EMBL" id="BAABGM010000020">
    <property type="protein sequence ID" value="GAA4410423.1"/>
    <property type="molecule type" value="Genomic_DNA"/>
</dbReference>
<accession>A0ABP8KMR8</accession>
<keyword evidence="2" id="KW-1185">Reference proteome</keyword>
<organism evidence="1 2">
    <name type="scientific">Fodinibacter luteus</name>
    <dbReference type="NCBI Taxonomy" id="552064"/>
    <lineage>
        <taxon>Bacteria</taxon>
        <taxon>Bacillati</taxon>
        <taxon>Actinomycetota</taxon>
        <taxon>Actinomycetes</taxon>
        <taxon>Micrococcales</taxon>
        <taxon>Intrasporangiaceae</taxon>
        <taxon>Fodinibacter (ex Wang et al. 2009)</taxon>
    </lineage>
</organism>
<protein>
    <submittedName>
        <fullName evidence="1">Phosphotransferase</fullName>
    </submittedName>
</protein>
<reference evidence="2" key="1">
    <citation type="journal article" date="2019" name="Int. J. Syst. Evol. Microbiol.">
        <title>The Global Catalogue of Microorganisms (GCM) 10K type strain sequencing project: providing services to taxonomists for standard genome sequencing and annotation.</title>
        <authorList>
            <consortium name="The Broad Institute Genomics Platform"/>
            <consortium name="The Broad Institute Genome Sequencing Center for Infectious Disease"/>
            <person name="Wu L."/>
            <person name="Ma J."/>
        </authorList>
    </citation>
    <scope>NUCLEOTIDE SEQUENCE [LARGE SCALE GENOMIC DNA]</scope>
    <source>
        <strain evidence="2">JCM 17809</strain>
    </source>
</reference>
<dbReference type="SUPFAM" id="SSF56112">
    <property type="entry name" value="Protein kinase-like (PK-like)"/>
    <property type="match status" value="1"/>
</dbReference>
<evidence type="ECO:0000313" key="1">
    <source>
        <dbReference type="EMBL" id="GAA4410423.1"/>
    </source>
</evidence>
<dbReference type="InterPro" id="IPR011009">
    <property type="entry name" value="Kinase-like_dom_sf"/>
</dbReference>
<gene>
    <name evidence="1" type="ORF">GCM10023168_30110</name>
</gene>
<proteinExistence type="predicted"/>
<evidence type="ECO:0000313" key="2">
    <source>
        <dbReference type="Proteomes" id="UP001500945"/>
    </source>
</evidence>